<keyword evidence="2" id="KW-1185">Reference proteome</keyword>
<dbReference type="Proteomes" id="UP000067626">
    <property type="component" value="Chromosome"/>
</dbReference>
<proteinExistence type="predicted"/>
<sequence>MNERHGGWSPHTCGSLQPLRFAHGRPSTWVDDGWRLVTSARTQNPQASRRLFFMNRFARRFAIVFCSRCAGSGSFAAITSFSSFS</sequence>
<name>A0A0K1EKP9_CHOCO</name>
<reference evidence="1 2" key="1">
    <citation type="submission" date="2015-07" db="EMBL/GenBank/DDBJ databases">
        <title>Genome analysis of myxobacterium Chondromyces crocatus Cm c5 reveals a high potential for natural compound synthesis and the genetic basis for the loss of fruiting body formation.</title>
        <authorList>
            <person name="Zaburannyi N."/>
            <person name="Bunk B."/>
            <person name="Maier J."/>
            <person name="Overmann J."/>
            <person name="Mueller R."/>
        </authorList>
    </citation>
    <scope>NUCLEOTIDE SEQUENCE [LARGE SCALE GENOMIC DNA]</scope>
    <source>
        <strain evidence="1 2">Cm c5</strain>
    </source>
</reference>
<dbReference type="STRING" id="52.CMC5_056110"/>
<protein>
    <submittedName>
        <fullName evidence="1">Uncharacterized protein</fullName>
    </submittedName>
</protein>
<evidence type="ECO:0000313" key="1">
    <source>
        <dbReference type="EMBL" id="AKT41411.1"/>
    </source>
</evidence>
<evidence type="ECO:0000313" key="2">
    <source>
        <dbReference type="Proteomes" id="UP000067626"/>
    </source>
</evidence>
<dbReference type="KEGG" id="ccro:CMC5_056110"/>
<accession>A0A0K1EKP9</accession>
<gene>
    <name evidence="1" type="ORF">CMC5_056110</name>
</gene>
<organism evidence="1 2">
    <name type="scientific">Chondromyces crocatus</name>
    <dbReference type="NCBI Taxonomy" id="52"/>
    <lineage>
        <taxon>Bacteria</taxon>
        <taxon>Pseudomonadati</taxon>
        <taxon>Myxococcota</taxon>
        <taxon>Polyangia</taxon>
        <taxon>Polyangiales</taxon>
        <taxon>Polyangiaceae</taxon>
        <taxon>Chondromyces</taxon>
    </lineage>
</organism>
<dbReference type="AlphaFoldDB" id="A0A0K1EKP9"/>
<dbReference type="EMBL" id="CP012159">
    <property type="protein sequence ID" value="AKT41411.1"/>
    <property type="molecule type" value="Genomic_DNA"/>
</dbReference>